<dbReference type="RefSeq" id="WP_349189029.1">
    <property type="nucleotide sequence ID" value="NZ_JBBNPP010000013.1"/>
</dbReference>
<evidence type="ECO:0000313" key="2">
    <source>
        <dbReference type="Proteomes" id="UP001491691"/>
    </source>
</evidence>
<gene>
    <name evidence="1" type="ORF">AAA073_06970</name>
</gene>
<organism evidence="1 2">
    <name type="scientific">Peptoniphilus senegalensis</name>
    <dbReference type="NCBI Taxonomy" id="1465757"/>
    <lineage>
        <taxon>Bacteria</taxon>
        <taxon>Bacillati</taxon>
        <taxon>Bacillota</taxon>
        <taxon>Tissierellia</taxon>
        <taxon>Tissierellales</taxon>
        <taxon>Peptoniphilaceae</taxon>
        <taxon>Peptoniphilus</taxon>
    </lineage>
</organism>
<accession>A0ABV1J1X9</accession>
<dbReference type="Proteomes" id="UP001491691">
    <property type="component" value="Unassembled WGS sequence"/>
</dbReference>
<keyword evidence="2" id="KW-1185">Reference proteome</keyword>
<proteinExistence type="predicted"/>
<name>A0ABV1J1X9_9FIRM</name>
<sequence>MVFDKNSGLVSVWVFLVKNGKKIDEVPKLFNLREVVLSVLKEEGVEIDA</sequence>
<protein>
    <submittedName>
        <fullName evidence="1">Uncharacterized protein</fullName>
    </submittedName>
</protein>
<evidence type="ECO:0000313" key="1">
    <source>
        <dbReference type="EMBL" id="MEQ3347171.1"/>
    </source>
</evidence>
<dbReference type="EMBL" id="JBBNPP010000013">
    <property type="protein sequence ID" value="MEQ3347171.1"/>
    <property type="molecule type" value="Genomic_DNA"/>
</dbReference>
<reference evidence="1 2" key="1">
    <citation type="submission" date="2024-04" db="EMBL/GenBank/DDBJ databases">
        <title>Human intestinal bacterial collection.</title>
        <authorList>
            <person name="Pauvert C."/>
            <person name="Hitch T.C.A."/>
            <person name="Clavel T."/>
        </authorList>
    </citation>
    <scope>NUCLEOTIDE SEQUENCE [LARGE SCALE GENOMIC DNA]</scope>
    <source>
        <strain evidence="1 2">CLA-SR-H019</strain>
    </source>
</reference>
<comment type="caution">
    <text evidence="1">The sequence shown here is derived from an EMBL/GenBank/DDBJ whole genome shotgun (WGS) entry which is preliminary data.</text>
</comment>